<feature type="binding site" evidence="3">
    <location>
        <begin position="211"/>
        <end position="212"/>
    </location>
    <ligand>
        <name>substrate</name>
    </ligand>
</feature>
<dbReference type="UniPathway" id="UPA00034">
    <property type="reaction ID" value="UER00025"/>
</dbReference>
<comment type="catalytic activity">
    <reaction evidence="3">
        <text>(2S,6S)-2,6-diaminopimelate = meso-2,6-diaminopimelate</text>
        <dbReference type="Rhea" id="RHEA:15393"/>
        <dbReference type="ChEBI" id="CHEBI:57609"/>
        <dbReference type="ChEBI" id="CHEBI:57791"/>
        <dbReference type="EC" id="5.1.1.7"/>
    </reaction>
</comment>
<feature type="binding site" evidence="3">
    <location>
        <position position="11"/>
    </location>
    <ligand>
        <name>substrate</name>
    </ligand>
</feature>
<evidence type="ECO:0000256" key="2">
    <source>
        <dbReference type="ARBA" id="ARBA00023235"/>
    </source>
</evidence>
<evidence type="ECO:0000256" key="3">
    <source>
        <dbReference type="HAMAP-Rule" id="MF_00197"/>
    </source>
</evidence>
<feature type="binding site" evidence="3">
    <location>
        <position position="160"/>
    </location>
    <ligand>
        <name>substrate</name>
    </ligand>
</feature>
<dbReference type="AlphaFoldDB" id="A0A840RVL0"/>
<comment type="caution">
    <text evidence="3">Lacks conserved residue(s) required for the propagation of feature annotation.</text>
</comment>
<dbReference type="EMBL" id="JACHHQ010000022">
    <property type="protein sequence ID" value="MBB5202677.1"/>
    <property type="molecule type" value="Genomic_DNA"/>
</dbReference>
<protein>
    <recommendedName>
        <fullName evidence="3 4">Diaminopimelate epimerase</fullName>
        <shortName evidence="3">DAP epimerase</shortName>
        <ecNumber evidence="3 4">5.1.1.7</ecNumber>
    </recommendedName>
    <alternativeName>
        <fullName evidence="3">PLP-independent amino acid racemase</fullName>
    </alternativeName>
</protein>
<dbReference type="InterPro" id="IPR001653">
    <property type="entry name" value="DAP_epimerase_DapF"/>
</dbReference>
<dbReference type="PANTHER" id="PTHR31689:SF0">
    <property type="entry name" value="DIAMINOPIMELATE EPIMERASE"/>
    <property type="match status" value="1"/>
</dbReference>
<dbReference type="GO" id="GO:0005829">
    <property type="term" value="C:cytosol"/>
    <property type="evidence" value="ECO:0007669"/>
    <property type="project" value="TreeGrafter"/>
</dbReference>
<dbReference type="Gene3D" id="3.10.310.10">
    <property type="entry name" value="Diaminopimelate Epimerase, Chain A, domain 1"/>
    <property type="match status" value="2"/>
</dbReference>
<sequence>MKFFKYQALGNDYLIIEPSSLSEPVRPELIRRLCNRRFGIGADGVLIGPWLTSEGAYGLRIYNADGSECEKSGNGLRLFARYLIDVGHAPEEGLSLYLFHLGETIEVDFLPVTKAIRVTLGNYSFGAMALGVNTELPQLCDYRLELDHEIFTVSYVYLGNPHCVVWVNKPSAEFAQTWGPRISTCSLFPQKANVQFASVQDRSNMQIEIWERGAGYTLASGSSACAAAAVAYKAGLVDTTVTVQMPGGAMRVDLRANHTIALTGPAELVYQAQVISDF</sequence>
<name>A0A840RVL0_9BURK</name>
<dbReference type="HAMAP" id="MF_00197">
    <property type="entry name" value="DAP_epimerase"/>
    <property type="match status" value="1"/>
</dbReference>
<dbReference type="GO" id="GO:0009089">
    <property type="term" value="P:lysine biosynthetic process via diaminopimelate"/>
    <property type="evidence" value="ECO:0007669"/>
    <property type="project" value="UniProtKB-UniRule"/>
</dbReference>
<dbReference type="Pfam" id="PF01678">
    <property type="entry name" value="DAP_epimerase"/>
    <property type="match status" value="2"/>
</dbReference>
<gene>
    <name evidence="3" type="primary">dapF</name>
    <name evidence="5" type="ORF">HNR39_004547</name>
</gene>
<reference evidence="5 6" key="1">
    <citation type="submission" date="2020-08" db="EMBL/GenBank/DDBJ databases">
        <title>Genomic Encyclopedia of Type Strains, Phase IV (KMG-IV): sequencing the most valuable type-strain genomes for metagenomic binning, comparative biology and taxonomic classification.</title>
        <authorList>
            <person name="Goeker M."/>
        </authorList>
    </citation>
    <scope>NUCLEOTIDE SEQUENCE [LARGE SCALE GENOMIC DNA]</scope>
    <source>
        <strain evidence="5 6">DSM 23240</strain>
    </source>
</reference>
<dbReference type="GO" id="GO:0008837">
    <property type="term" value="F:diaminopimelate epimerase activity"/>
    <property type="evidence" value="ECO:0007669"/>
    <property type="project" value="UniProtKB-UniRule"/>
</dbReference>
<feature type="site" description="Could be important to modulate the pK values of the two catalytic cysteine residues" evidence="3">
    <location>
        <position position="211"/>
    </location>
</feature>
<comment type="function">
    <text evidence="3">Catalyzes the stereoinversion of LL-2,6-diaminopimelate (L,L-DAP) to meso-diaminopimelate (meso-DAP), a precursor of L-lysine and an essential component of the bacterial peptidoglycan.</text>
</comment>
<feature type="binding site" evidence="3">
    <location>
        <position position="193"/>
    </location>
    <ligand>
        <name>substrate</name>
    </ligand>
</feature>
<comment type="pathway">
    <text evidence="3">Amino-acid biosynthesis; L-lysine biosynthesis via DAP pathway; DL-2,6-diaminopimelate from LL-2,6-diaminopimelate: step 1/1.</text>
</comment>
<dbReference type="Proteomes" id="UP000571084">
    <property type="component" value="Unassembled WGS sequence"/>
</dbReference>
<feature type="binding site" evidence="3">
    <location>
        <position position="63"/>
    </location>
    <ligand>
        <name>substrate</name>
    </ligand>
</feature>
<evidence type="ECO:0000313" key="5">
    <source>
        <dbReference type="EMBL" id="MBB5202677.1"/>
    </source>
</evidence>
<feature type="binding site" evidence="3">
    <location>
        <begin position="73"/>
        <end position="74"/>
    </location>
    <ligand>
        <name>substrate</name>
    </ligand>
</feature>
<comment type="subunit">
    <text evidence="3">Homodimer.</text>
</comment>
<comment type="subcellular location">
    <subcellularLocation>
        <location evidence="3">Cytoplasm</location>
    </subcellularLocation>
</comment>
<keyword evidence="6" id="KW-1185">Reference proteome</keyword>
<proteinExistence type="inferred from homology"/>
<comment type="similarity">
    <text evidence="1 3">Belongs to the diaminopimelate epimerase family.</text>
</comment>
<keyword evidence="2 3" id="KW-0413">Isomerase</keyword>
<keyword evidence="3" id="KW-0963">Cytoplasm</keyword>
<dbReference type="SUPFAM" id="SSF54506">
    <property type="entry name" value="Diaminopimelate epimerase-like"/>
    <property type="match status" value="2"/>
</dbReference>
<comment type="caution">
    <text evidence="5">The sequence shown here is derived from an EMBL/GenBank/DDBJ whole genome shotgun (WGS) entry which is preliminary data.</text>
</comment>
<accession>A0A840RVL0</accession>
<dbReference type="PANTHER" id="PTHR31689">
    <property type="entry name" value="DIAMINOPIMELATE EPIMERASE, CHLOROPLASTIC"/>
    <property type="match status" value="1"/>
</dbReference>
<dbReference type="RefSeq" id="WP_168057409.1">
    <property type="nucleotide sequence ID" value="NZ_JAAOZT010000022.1"/>
</dbReference>
<dbReference type="EC" id="5.1.1.7" evidence="3 4"/>
<evidence type="ECO:0000256" key="4">
    <source>
        <dbReference type="NCBIfam" id="TIGR00652"/>
    </source>
</evidence>
<organism evidence="5 6">
    <name type="scientific">Glaciimonas immobilis</name>
    <dbReference type="NCBI Taxonomy" id="728004"/>
    <lineage>
        <taxon>Bacteria</taxon>
        <taxon>Pseudomonadati</taxon>
        <taxon>Pseudomonadota</taxon>
        <taxon>Betaproteobacteria</taxon>
        <taxon>Burkholderiales</taxon>
        <taxon>Oxalobacteraceae</taxon>
        <taxon>Glaciimonas</taxon>
    </lineage>
</organism>
<dbReference type="NCBIfam" id="TIGR00652">
    <property type="entry name" value="DapF"/>
    <property type="match status" value="1"/>
</dbReference>
<evidence type="ECO:0000256" key="1">
    <source>
        <dbReference type="ARBA" id="ARBA00010219"/>
    </source>
</evidence>
<keyword evidence="3" id="KW-0028">Amino-acid biosynthesis</keyword>
<evidence type="ECO:0000313" key="6">
    <source>
        <dbReference type="Proteomes" id="UP000571084"/>
    </source>
</evidence>
<feature type="site" description="Could be important to modulate the pK values of the two catalytic cysteine residues" evidence="3">
    <location>
        <position position="162"/>
    </location>
</feature>
<feature type="binding site" evidence="3">
    <location>
        <begin position="221"/>
        <end position="222"/>
    </location>
    <ligand>
        <name>substrate</name>
    </ligand>
</feature>
<keyword evidence="3" id="KW-0457">Lysine biosynthesis</keyword>